<dbReference type="OrthoDB" id="2441647at2759"/>
<organism evidence="2 3">
    <name type="scientific">Lingula anatina</name>
    <name type="common">Brachiopod</name>
    <name type="synonym">Lingula unguis</name>
    <dbReference type="NCBI Taxonomy" id="7574"/>
    <lineage>
        <taxon>Eukaryota</taxon>
        <taxon>Metazoa</taxon>
        <taxon>Spiralia</taxon>
        <taxon>Lophotrochozoa</taxon>
        <taxon>Brachiopoda</taxon>
        <taxon>Linguliformea</taxon>
        <taxon>Lingulata</taxon>
        <taxon>Lingulida</taxon>
        <taxon>Linguloidea</taxon>
        <taxon>Lingulidae</taxon>
        <taxon>Lingula</taxon>
    </lineage>
</organism>
<reference evidence="3" key="1">
    <citation type="submission" date="2025-08" db="UniProtKB">
        <authorList>
            <consortium name="RefSeq"/>
        </authorList>
    </citation>
    <scope>IDENTIFICATION</scope>
    <source>
        <tissue evidence="3">Gonads</tissue>
    </source>
</reference>
<evidence type="ECO:0000313" key="2">
    <source>
        <dbReference type="Proteomes" id="UP000085678"/>
    </source>
</evidence>
<dbReference type="RefSeq" id="XP_023931879.1">
    <property type="nucleotide sequence ID" value="XM_024076111.1"/>
</dbReference>
<keyword evidence="2" id="KW-1185">Reference proteome</keyword>
<feature type="transmembrane region" description="Helical" evidence="1">
    <location>
        <begin position="85"/>
        <end position="105"/>
    </location>
</feature>
<proteinExistence type="predicted"/>
<protein>
    <submittedName>
        <fullName evidence="3">Uncharacterized protein LOC112042130</fullName>
    </submittedName>
</protein>
<dbReference type="GeneID" id="112042130"/>
<sequence>MELEEQLSQAQQQLDLQQEQLGYTREFTFSQDMEPEVDEYGRILDTRTPNITRRALGTCKRLQRWFNRQSVYLSRRLRMYPRMRNIALLYVILLHALLIACMFGLL</sequence>
<accession>A0A2R2MNT7</accession>
<evidence type="ECO:0000256" key="1">
    <source>
        <dbReference type="SAM" id="Phobius"/>
    </source>
</evidence>
<keyword evidence="1" id="KW-0472">Membrane</keyword>
<dbReference type="Proteomes" id="UP000085678">
    <property type="component" value="Unplaced"/>
</dbReference>
<dbReference type="AlphaFoldDB" id="A0A2R2MNT7"/>
<name>A0A2R2MNT7_LINAN</name>
<evidence type="ECO:0000313" key="3">
    <source>
        <dbReference type="RefSeq" id="XP_023931879.1"/>
    </source>
</evidence>
<dbReference type="KEGG" id="lak:112042130"/>
<gene>
    <name evidence="3" type="primary">LOC112042130</name>
</gene>
<keyword evidence="1" id="KW-0812">Transmembrane</keyword>
<keyword evidence="1" id="KW-1133">Transmembrane helix</keyword>
<dbReference type="InParanoid" id="A0A2R2MNT7"/>